<feature type="transmembrane region" description="Helical" evidence="9">
    <location>
        <begin position="1455"/>
        <end position="1478"/>
    </location>
</feature>
<dbReference type="PANTHER" id="PTHR24223:SF273">
    <property type="entry name" value="MULTIDRUG RESISTANCE PROTEIN E"/>
    <property type="match status" value="1"/>
</dbReference>
<feature type="region of interest" description="Disordered" evidence="8">
    <location>
        <begin position="3034"/>
        <end position="3057"/>
    </location>
</feature>
<feature type="transmembrane region" description="Helical" evidence="9">
    <location>
        <begin position="1307"/>
        <end position="1333"/>
    </location>
</feature>
<evidence type="ECO:0000256" key="3">
    <source>
        <dbReference type="ARBA" id="ARBA00022692"/>
    </source>
</evidence>
<feature type="compositionally biased region" description="Polar residues" evidence="8">
    <location>
        <begin position="2183"/>
        <end position="2192"/>
    </location>
</feature>
<comment type="subcellular location">
    <subcellularLocation>
        <location evidence="1">Membrane</location>
    </subcellularLocation>
</comment>
<dbReference type="VEuPathDB" id="TriTrypDB:Lsey_0029_0340"/>
<dbReference type="GO" id="GO:0016887">
    <property type="term" value="F:ATP hydrolysis activity"/>
    <property type="evidence" value="ECO:0007669"/>
    <property type="project" value="InterPro"/>
</dbReference>
<feature type="region of interest" description="Disordered" evidence="8">
    <location>
        <begin position="96"/>
        <end position="117"/>
    </location>
</feature>
<dbReference type="PROSITE" id="PS50893">
    <property type="entry name" value="ABC_TRANSPORTER_2"/>
    <property type="match status" value="2"/>
</dbReference>
<feature type="compositionally biased region" description="Polar residues" evidence="8">
    <location>
        <begin position="2759"/>
        <end position="2769"/>
    </location>
</feature>
<evidence type="ECO:0000313" key="12">
    <source>
        <dbReference type="EMBL" id="KPI89214.1"/>
    </source>
</evidence>
<feature type="transmembrane region" description="Helical" evidence="9">
    <location>
        <begin position="2504"/>
        <end position="2526"/>
    </location>
</feature>
<evidence type="ECO:0000313" key="13">
    <source>
        <dbReference type="Proteomes" id="UP000038009"/>
    </source>
</evidence>
<feature type="transmembrane region" description="Helical" evidence="9">
    <location>
        <begin position="402"/>
        <end position="419"/>
    </location>
</feature>
<feature type="domain" description="ABC transmembrane type-1" evidence="11">
    <location>
        <begin position="2351"/>
        <end position="2642"/>
    </location>
</feature>
<feature type="compositionally biased region" description="Low complexity" evidence="8">
    <location>
        <begin position="3095"/>
        <end position="3105"/>
    </location>
</feature>
<evidence type="ECO:0000256" key="4">
    <source>
        <dbReference type="ARBA" id="ARBA00022741"/>
    </source>
</evidence>
<feature type="region of interest" description="Disordered" evidence="8">
    <location>
        <begin position="2074"/>
        <end position="2125"/>
    </location>
</feature>
<keyword evidence="3 9" id="KW-0812">Transmembrane</keyword>
<feature type="compositionally biased region" description="Basic and acidic residues" evidence="8">
    <location>
        <begin position="2743"/>
        <end position="2757"/>
    </location>
</feature>
<feature type="region of interest" description="Disordered" evidence="8">
    <location>
        <begin position="2248"/>
        <end position="2285"/>
    </location>
</feature>
<dbReference type="InterPro" id="IPR027417">
    <property type="entry name" value="P-loop_NTPase"/>
</dbReference>
<keyword evidence="2" id="KW-0813">Transport</keyword>
<dbReference type="InterPro" id="IPR003439">
    <property type="entry name" value="ABC_transporter-like_ATP-bd"/>
</dbReference>
<evidence type="ECO:0000256" key="7">
    <source>
        <dbReference type="ARBA" id="ARBA00023136"/>
    </source>
</evidence>
<feature type="compositionally biased region" description="Low complexity" evidence="8">
    <location>
        <begin position="901"/>
        <end position="913"/>
    </location>
</feature>
<feature type="compositionally biased region" description="Low complexity" evidence="8">
    <location>
        <begin position="2770"/>
        <end position="2796"/>
    </location>
</feature>
<dbReference type="InterPro" id="IPR050173">
    <property type="entry name" value="ABC_transporter_C-like"/>
</dbReference>
<feature type="transmembrane region" description="Helical" evidence="9">
    <location>
        <begin position="2606"/>
        <end position="2629"/>
    </location>
</feature>
<dbReference type="OMA" id="GSCAYCA"/>
<feature type="compositionally biased region" description="Low complexity" evidence="8">
    <location>
        <begin position="58"/>
        <end position="67"/>
    </location>
</feature>
<feature type="compositionally biased region" description="Basic and acidic residues" evidence="8">
    <location>
        <begin position="2084"/>
        <end position="2095"/>
    </location>
</feature>
<feature type="transmembrane region" description="Helical" evidence="9">
    <location>
        <begin position="1585"/>
        <end position="1609"/>
    </location>
</feature>
<dbReference type="InterPro" id="IPR003593">
    <property type="entry name" value="AAA+_ATPase"/>
</dbReference>
<feature type="compositionally biased region" description="Polar residues" evidence="8">
    <location>
        <begin position="1870"/>
        <end position="1895"/>
    </location>
</feature>
<feature type="region of interest" description="Disordered" evidence="8">
    <location>
        <begin position="866"/>
        <end position="918"/>
    </location>
</feature>
<name>A0A0N1IAA8_LEPSE</name>
<feature type="region of interest" description="Disordered" evidence="8">
    <location>
        <begin position="2162"/>
        <end position="2206"/>
    </location>
</feature>
<dbReference type="Proteomes" id="UP000038009">
    <property type="component" value="Unassembled WGS sequence"/>
</dbReference>
<feature type="region of interest" description="Disordered" evidence="8">
    <location>
        <begin position="1"/>
        <end position="67"/>
    </location>
</feature>
<dbReference type="Pfam" id="PF00664">
    <property type="entry name" value="ABC_membrane"/>
    <property type="match status" value="2"/>
</dbReference>
<dbReference type="Pfam" id="PF00005">
    <property type="entry name" value="ABC_tran"/>
    <property type="match status" value="1"/>
</dbReference>
<feature type="compositionally biased region" description="Polar residues" evidence="8">
    <location>
        <begin position="10"/>
        <end position="19"/>
    </location>
</feature>
<comment type="caution">
    <text evidence="12">The sequence shown here is derived from an EMBL/GenBank/DDBJ whole genome shotgun (WGS) entry which is preliminary data.</text>
</comment>
<accession>A0A0N1IAA8</accession>
<feature type="region of interest" description="Disordered" evidence="8">
    <location>
        <begin position="2715"/>
        <end position="2799"/>
    </location>
</feature>
<feature type="compositionally biased region" description="Low complexity" evidence="8">
    <location>
        <begin position="878"/>
        <end position="894"/>
    </location>
</feature>
<feature type="compositionally biased region" description="Low complexity" evidence="8">
    <location>
        <begin position="2098"/>
        <end position="2118"/>
    </location>
</feature>
<evidence type="ECO:0000256" key="6">
    <source>
        <dbReference type="ARBA" id="ARBA00022989"/>
    </source>
</evidence>
<feature type="transmembrane region" description="Helical" evidence="9">
    <location>
        <begin position="439"/>
        <end position="459"/>
    </location>
</feature>
<feature type="compositionally biased region" description="Acidic residues" evidence="8">
    <location>
        <begin position="866"/>
        <end position="877"/>
    </location>
</feature>
<dbReference type="OrthoDB" id="272342at2759"/>
<evidence type="ECO:0000259" key="10">
    <source>
        <dbReference type="PROSITE" id="PS50893"/>
    </source>
</evidence>
<keyword evidence="5" id="KW-0067">ATP-binding</keyword>
<feature type="region of interest" description="Disordered" evidence="8">
    <location>
        <begin position="1814"/>
        <end position="1844"/>
    </location>
</feature>
<dbReference type="SMART" id="SM00382">
    <property type="entry name" value="AAA"/>
    <property type="match status" value="2"/>
</dbReference>
<keyword evidence="13" id="KW-1185">Reference proteome</keyword>
<feature type="transmembrane region" description="Helical" evidence="9">
    <location>
        <begin position="143"/>
        <end position="170"/>
    </location>
</feature>
<dbReference type="SUPFAM" id="SSF52540">
    <property type="entry name" value="P-loop containing nucleoside triphosphate hydrolases"/>
    <property type="match status" value="2"/>
</dbReference>
<dbReference type="SUPFAM" id="SSF90123">
    <property type="entry name" value="ABC transporter transmembrane region"/>
    <property type="match status" value="2"/>
</dbReference>
<dbReference type="EMBL" id="LJSK01000029">
    <property type="protein sequence ID" value="KPI89214.1"/>
    <property type="molecule type" value="Genomic_DNA"/>
</dbReference>
<dbReference type="Gene3D" id="1.20.1560.10">
    <property type="entry name" value="ABC transporter type 1, transmembrane domain"/>
    <property type="match status" value="2"/>
</dbReference>
<feature type="region of interest" description="Disordered" evidence="8">
    <location>
        <begin position="3074"/>
        <end position="3125"/>
    </location>
</feature>
<dbReference type="GO" id="GO:0005524">
    <property type="term" value="F:ATP binding"/>
    <property type="evidence" value="ECO:0007669"/>
    <property type="project" value="UniProtKB-KW"/>
</dbReference>
<keyword evidence="4" id="KW-0547">Nucleotide-binding</keyword>
<evidence type="ECO:0000256" key="5">
    <source>
        <dbReference type="ARBA" id="ARBA00022840"/>
    </source>
</evidence>
<evidence type="ECO:0000256" key="1">
    <source>
        <dbReference type="ARBA" id="ARBA00004370"/>
    </source>
</evidence>
<keyword evidence="7 9" id="KW-0472">Membrane</keyword>
<evidence type="ECO:0000256" key="8">
    <source>
        <dbReference type="SAM" id="MobiDB-lite"/>
    </source>
</evidence>
<feature type="region of interest" description="Disordered" evidence="8">
    <location>
        <begin position="959"/>
        <end position="991"/>
    </location>
</feature>
<feature type="compositionally biased region" description="Polar residues" evidence="8">
    <location>
        <begin position="2255"/>
        <end position="2281"/>
    </location>
</feature>
<gene>
    <name evidence="12" type="ORF">ABL78_1707</name>
</gene>
<dbReference type="InterPro" id="IPR011527">
    <property type="entry name" value="ABC1_TM_dom"/>
</dbReference>
<reference evidence="12 13" key="1">
    <citation type="journal article" date="2015" name="PLoS Pathog.">
        <title>Leptomonas seymouri: Adaptations to the Dixenous Life Cycle Analyzed by Genome Sequencing, Transcriptome Profiling and Co-infection with Leishmania donovani.</title>
        <authorList>
            <person name="Kraeva N."/>
            <person name="Butenko A."/>
            <person name="Hlavacova J."/>
            <person name="Kostygov A."/>
            <person name="Myskova J."/>
            <person name="Grybchuk D."/>
            <person name="Lestinova T."/>
            <person name="Votypka J."/>
            <person name="Volf P."/>
            <person name="Opperdoes F."/>
            <person name="Flegontov P."/>
            <person name="Lukes J."/>
            <person name="Yurchenko V."/>
        </authorList>
    </citation>
    <scope>NUCLEOTIDE SEQUENCE [LARGE SCALE GENOMIC DNA]</scope>
    <source>
        <strain evidence="12 13">ATCC 30220</strain>
    </source>
</reference>
<feature type="compositionally biased region" description="Basic and acidic residues" evidence="8">
    <location>
        <begin position="287"/>
        <end position="308"/>
    </location>
</feature>
<feature type="region of interest" description="Disordered" evidence="8">
    <location>
        <begin position="1857"/>
        <end position="1905"/>
    </location>
</feature>
<feature type="transmembrane region" description="Helical" evidence="9">
    <location>
        <begin position="1187"/>
        <end position="1208"/>
    </location>
</feature>
<dbReference type="GO" id="GO:0140359">
    <property type="term" value="F:ABC-type transporter activity"/>
    <property type="evidence" value="ECO:0007669"/>
    <property type="project" value="InterPro"/>
</dbReference>
<dbReference type="PANTHER" id="PTHR24223">
    <property type="entry name" value="ATP-BINDING CASSETTE SUB-FAMILY C"/>
    <property type="match status" value="1"/>
</dbReference>
<feature type="region of interest" description="Disordered" evidence="8">
    <location>
        <begin position="738"/>
        <end position="834"/>
    </location>
</feature>
<feature type="compositionally biased region" description="Basic and acidic residues" evidence="8">
    <location>
        <begin position="3035"/>
        <end position="3052"/>
    </location>
</feature>
<sequence>MPSSPPQPSVFDTSLSPSLNDGGHGEDSPLLPQRSSGMLERNSNNSSGSRHHRRRPRGAASRDISSTLSDASAATATAASLSMNIFYGDGSSFGNASSSGGGRSDESDGSTIGSGRGSVFGAPPTSISGLLTIFSHSVALQTWASYVLAVGFHLFHVLLILSFILSPILLRSTIFSSQTMAKPLLEAHGILKAKGSTNINSRGRANAPLLPSSVSKAAVSVENVWAIHDAVFFLEPGHVVMPTSIGNSFGSLRRRKNPKKGAEKNKKNRKGGAGGAADDSADVDAAENARRSCNSEDDEKKDANDDTHAYIVPHGSGEDGVRGKAKKLVAVEARVSALAVNDVKTAQEGEMPLHNFAVPPPVAPKLPHSQRKSSTHGQATLSKMLDAWEASPLYSSPLSLTLFYYLYVIGCIVLLLTVTDGKLTGHFSVLRLVISLAELLWYVHHGAHAFVIYCWMCLLSHWPHHASYAESDVALLRSGTPYVMVSKESGEVAMYWFYRATAGRGAGGDGSIEEKIFVGEINMKYYLYDQMWYLKPAASAITVAYLVLLSLCIARDLHRLLDAVVGVRVLMEPEGCVRCPLCGELMEICHQRSYRRGRSIYQSAREGTSLSVRRTMWWWRWIRSAVRGSRSGRHVSPPRLRSPLWCWLLPGWCGGGPQGAREGGAAGGTSGDASQDAIVSVDAPYTVEEVLENIDFYEESAVRRSAAAPQDTVTDETAHLMRWLTVVPKSDAPVAVPLKEGRRCSSSSDGEEAVDALGIGSSGSSSEDEVERGLVKAMPAGADPTRRLSAKASAGPREAMRHDRSSGQRSRHNAHTSSSDSSSSSPQRVKQRRVSRLTGEKLYWNYATRHVHHRCPKLYLDAQEAMDDDDDDTDSEDTTSTGSTNEASSSADSSIVEGPSAGAAAGATAARGAAGKDRRVTGTLATPAVASHHANIVDAPTAASGANFSDRGVCRAIPQQHQLSLQRTTTSPTTAESTRGGGTIHSSNASRSYGTIGPNFSEAPAQLYLRGSQPEATAGHIVQRGVYDPMKYEEDEFRPGNAFQSFDRAGWLSRLTYSWLNPLLTFGLLEPTLLRQERFLPALPEQLLSLDNMDVPAWRLWVHRKTWCAYYVAKPGELLIPSNEAMERAEEQAMSLADLHDADIGDDSDETESSEGQQTVVMLGHTAVAQASKFRPQRPKRLWEERVFWAVTAPLRYVLVFLFYYVYIGTSRTVRRTRRRLVRELLKDRLTAAAKDMYDENGYQAMEANEALEEATWALAEIASSCGSSAAAPSAGSALPTHMRRQLALSDVSLYHLFLELRCGRRFLLIAAPVLLLSELLTLSLVPVLSLFLRYLQRVDKIEILPGRGETPGDQESVTVALSLAALIGALLLLQGAAQSAYVSQVQQAAMEARSCVRAMVLEKTLALPLAQRTFSESEVVALATEEATRVAKCLVSLHHTWSYPLRVALLSLLLGYYLGWAAAAVACVGPLVVVPWMRHASHESRQSRHAAEEATKPRLSLLQLVLGHIREVKGALLEGRLMRRLRKAREAEAAYAEEVAMTEGTVDMLSVGVMGLLMVAALGLQCVFSKEILLDMNALIPTLLIFLLLSAPLLELPALFSVVARGFLAMKRIEAYLRQTPDEFVGTWVDLTAFSAMQQRLRQETPSSALLHYRRGSVVCRDSSFTWQHDLTEESPMALLHDVDMCIEPGQLVVVQGSMGSGKSTLLLSILGEINRCVTTKGSDDGRRSSATDYESESSFSVVSASEAAAAAAAARASAPPNDAAMDCVRNRPDSRLLCNPTARTMPSPNGDGALGGGVAAAAAARGIFVASPSASSDGRRRRRADDDNNTGTHAAGASASAEAALSRIATTAATAARNALPKSRDGSKNGTASSTSRSISDAPGSTTSPTEASQLMPAGLEDEESSTGGFLVFGSCAYCAEVPWLQNDTIRANIMSGGGAVQLERWYSTVLRACALSADVAALPQGDATVVGDRGELLSLSMRCRIAIARAVYSKSHVYLFDSVLSPLEPAIQEHIIREVFHKLLRKRTVILASNVGLRSLQPHRVFSLVEGGIVREDTELYEAVPSLNARSDVKEVEEEGREGHSKDSKSDADSDAGGSSHRSTCSRSSGTSHGTVAPPLPPLYAEEFEEPQEERELGASETFDNDPMAAATALLFDDDEDFGPRDALHSELGNRHDSTGNESSPSNAFFNGKSDSSSSGRRLRRTVQFHPRSPAWPDLRPPCPDTPLQTLPGVVTLPPPVIPLQDAEDGSGASTTVDVNSCQPSTPLQNASAPSQNAGECHTHLGDARSDVGGEAAAAATSEASSCSTGQYIRKNYAQQLEREKMLRHRHRLSFFICLRFMGGQVMWLLLTTALQQLASIGVDIWTAVWLAVMANTKLNDDAAVASSAASSELSAYAEAWHQLCIWASTTDAVFLAVVLALTVLTMVLTLLRTRAVYVGVYGTMHFIYNQIVSRILHAPASYFDSRIIALLTRVLESDANVAEYRVPGTAEVLLSCTVQVFFVAAWNIFVNPVFLLLLPLTISLFHHISQRHAVVQREVRKLETGSVSAMADILREVYQGASTVRCMALQDRLREEYCCALDTVNTASMVAYLADCWVELRLHVLAALAVCSAAMLGVVFTFSYSHPSLTAVAMIAALRAGPVLCVLCQSLGRFAVTEWISVQRLMSLWSVPQEPLTLEGDADLYNYSHTRRRASGFHVKLEGGESAPLVDLVGTPVSSPNTQAAASLPNHQQARKRGEKGGKQPHRSQDGRDSAQLSATPVASQSSLSAIGAASTSSSPSSSTASAVRSATQHPAGEVAIASSPLLELRDVSARYRTTLPYVLRHVNLAVYPRERLGVVGHTGQGKGSLFNVLMRLVDVIEGDVLIDGENAARVPYPVLRGWFGLIPQEPLLVQGSWRSNLMMGYHPEQHLFIGGANGMGDLPYMHIANLPRQKQQQGRRRNGGVDTCATTAPLASHLAAGQQGEATLSVGPTNARERNRSTHTSNNSLGDAVDGVTSLLLSDSHCSTDSARVFMDGDGQACVQYMESMDGDRVSRDVSRRPVDKKGSGVTSTLARAAWRLRDGLSPFRGGRGRCNTSGGGRQEQTSSVDARAARGNSSSDGGGRGGRHRCCSSWQPSSNSGAVPMHLAGGLRQPVEEAALWDALRAVGLDMVVEFDGGLDAMVAGGDGSETSLTESQCRLLCLARAILNKPPIVLLEDAVLSGAEAHTDRAIRRVLANELRDSTVIIIAHRMSTVLNLCTRVVAMREGTLLPIADLRSAGSAAAASSQLEEGMRVDASSTASLADLSTPQLAAKFHPGVMKQLSYYVE</sequence>
<proteinExistence type="predicted"/>
<feature type="region of interest" description="Disordered" evidence="8">
    <location>
        <begin position="248"/>
        <end position="319"/>
    </location>
</feature>
<feature type="domain" description="ABC transmembrane type-1" evidence="11">
    <location>
        <begin position="1308"/>
        <end position="1606"/>
    </location>
</feature>
<feature type="compositionally biased region" description="Basic and acidic residues" evidence="8">
    <location>
        <begin position="2165"/>
        <end position="2182"/>
    </location>
</feature>
<evidence type="ECO:0000259" key="11">
    <source>
        <dbReference type="PROSITE" id="PS50929"/>
    </source>
</evidence>
<dbReference type="GO" id="GO:0016020">
    <property type="term" value="C:membrane"/>
    <property type="evidence" value="ECO:0007669"/>
    <property type="project" value="UniProtKB-SubCell"/>
</dbReference>
<feature type="transmembrane region" description="Helical" evidence="9">
    <location>
        <begin position="2416"/>
        <end position="2435"/>
    </location>
</feature>
<dbReference type="Gene3D" id="3.40.50.300">
    <property type="entry name" value="P-loop containing nucleotide triphosphate hydrolases"/>
    <property type="match status" value="4"/>
</dbReference>
<evidence type="ECO:0000256" key="9">
    <source>
        <dbReference type="SAM" id="Phobius"/>
    </source>
</evidence>
<feature type="domain" description="ABC transporter" evidence="10">
    <location>
        <begin position="2811"/>
        <end position="3278"/>
    </location>
</feature>
<dbReference type="PROSITE" id="PS50929">
    <property type="entry name" value="ABC_TM1F"/>
    <property type="match status" value="2"/>
</dbReference>
<evidence type="ECO:0000256" key="2">
    <source>
        <dbReference type="ARBA" id="ARBA00022448"/>
    </source>
</evidence>
<dbReference type="InterPro" id="IPR036640">
    <property type="entry name" value="ABC1_TM_sf"/>
</dbReference>
<protein>
    <submittedName>
        <fullName evidence="12">Putative multidrug resistance protein</fullName>
    </submittedName>
</protein>
<feature type="compositionally biased region" description="Polar residues" evidence="8">
    <location>
        <begin position="2720"/>
        <end position="2736"/>
    </location>
</feature>
<feature type="region of interest" description="Disordered" evidence="8">
    <location>
        <begin position="2963"/>
        <end position="2997"/>
    </location>
</feature>
<feature type="transmembrane region" description="Helical" evidence="9">
    <location>
        <begin position="532"/>
        <end position="551"/>
    </location>
</feature>
<feature type="compositionally biased region" description="Low complexity" evidence="8">
    <location>
        <begin position="968"/>
        <end position="978"/>
    </location>
</feature>
<feature type="transmembrane region" description="Helical" evidence="9">
    <location>
        <begin position="1547"/>
        <end position="1565"/>
    </location>
</feature>
<keyword evidence="6 9" id="KW-1133">Transmembrane helix</keyword>
<feature type="domain" description="ABC transporter" evidence="10">
    <location>
        <begin position="1659"/>
        <end position="2079"/>
    </location>
</feature>
<organism evidence="12 13">
    <name type="scientific">Leptomonas seymouri</name>
    <dbReference type="NCBI Taxonomy" id="5684"/>
    <lineage>
        <taxon>Eukaryota</taxon>
        <taxon>Discoba</taxon>
        <taxon>Euglenozoa</taxon>
        <taxon>Kinetoplastea</taxon>
        <taxon>Metakinetoplastina</taxon>
        <taxon>Trypanosomatida</taxon>
        <taxon>Trypanosomatidae</taxon>
        <taxon>Leishmaniinae</taxon>
        <taxon>Leptomonas</taxon>
    </lineage>
</organism>